<dbReference type="EC" id="2.5.1.25" evidence="1"/>
<protein>
    <recommendedName>
        <fullName evidence="1">tRNA-uridine aminocarboxypropyltransferase</fullName>
        <ecNumber evidence="1">2.5.1.25</ecNumber>
    </recommendedName>
</protein>
<name>A0A198FHW3_9GAMM</name>
<evidence type="ECO:0000256" key="3">
    <source>
        <dbReference type="ARBA" id="ARBA00022691"/>
    </source>
</evidence>
<dbReference type="AlphaFoldDB" id="A0A198FHW3"/>
<keyword evidence="7" id="KW-1185">Reference proteome</keyword>
<comment type="caution">
    <text evidence="6">The sequence shown here is derived from an EMBL/GenBank/DDBJ whole genome shotgun (WGS) entry which is preliminary data.</text>
</comment>
<dbReference type="Pfam" id="PF03942">
    <property type="entry name" value="DTW"/>
    <property type="match status" value="1"/>
</dbReference>
<keyword evidence="2" id="KW-0808">Transferase</keyword>
<feature type="domain" description="DTW" evidence="5">
    <location>
        <begin position="34"/>
        <end position="226"/>
    </location>
</feature>
<dbReference type="GO" id="GO:0016432">
    <property type="term" value="F:tRNA-uridine aminocarboxypropyltransferase activity"/>
    <property type="evidence" value="ECO:0007669"/>
    <property type="project" value="UniProtKB-EC"/>
</dbReference>
<dbReference type="Proteomes" id="UP000094023">
    <property type="component" value="Unassembled WGS sequence"/>
</dbReference>
<evidence type="ECO:0000256" key="1">
    <source>
        <dbReference type="ARBA" id="ARBA00012386"/>
    </source>
</evidence>
<proteinExistence type="predicted"/>
<dbReference type="PANTHER" id="PTHR21392:SF1">
    <property type="entry name" value="TRNA-URIDINE AMINOCARBOXYPROPYLTRANSFERASE"/>
    <property type="match status" value="1"/>
</dbReference>
<evidence type="ECO:0000313" key="6">
    <source>
        <dbReference type="EMBL" id="OAT24478.1"/>
    </source>
</evidence>
<evidence type="ECO:0000256" key="2">
    <source>
        <dbReference type="ARBA" id="ARBA00022679"/>
    </source>
</evidence>
<gene>
    <name evidence="6" type="ORF">M983_2533</name>
</gene>
<accession>A0A198FHW3</accession>
<dbReference type="InterPro" id="IPR039262">
    <property type="entry name" value="DTWD2/TAPT"/>
</dbReference>
<organism evidence="6 7">
    <name type="scientific">Proteus myxofaciens ATCC 19692</name>
    <dbReference type="NCBI Taxonomy" id="1354337"/>
    <lineage>
        <taxon>Bacteria</taxon>
        <taxon>Pseudomonadati</taxon>
        <taxon>Pseudomonadota</taxon>
        <taxon>Gammaproteobacteria</taxon>
        <taxon>Enterobacterales</taxon>
        <taxon>Morganellaceae</taxon>
        <taxon>Proteus</taxon>
    </lineage>
</organism>
<evidence type="ECO:0000259" key="5">
    <source>
        <dbReference type="SMART" id="SM01144"/>
    </source>
</evidence>
<evidence type="ECO:0000256" key="4">
    <source>
        <dbReference type="ARBA" id="ARBA00022694"/>
    </source>
</evidence>
<dbReference type="PANTHER" id="PTHR21392">
    <property type="entry name" value="TRNA-URIDINE AMINOCARBOXYPROPYLTRANSFERASE 2"/>
    <property type="match status" value="1"/>
</dbReference>
<dbReference type="SMART" id="SM01144">
    <property type="entry name" value="DTW"/>
    <property type="match status" value="1"/>
</dbReference>
<reference evidence="6 7" key="1">
    <citation type="submission" date="2016-04" db="EMBL/GenBank/DDBJ databases">
        <title>ATOL: Assembling a taxonomically balanced genome-scale reconstruction of the evolutionary history of the Enterobacteriaceae.</title>
        <authorList>
            <person name="Plunkett G.III."/>
            <person name="Neeno-Eckwall E.C."/>
            <person name="Glasner J.D."/>
            <person name="Perna N.T."/>
        </authorList>
    </citation>
    <scope>NUCLEOTIDE SEQUENCE [LARGE SCALE GENOMIC DNA]</scope>
    <source>
        <strain evidence="6 7">ATCC 19692</strain>
    </source>
</reference>
<evidence type="ECO:0000313" key="7">
    <source>
        <dbReference type="Proteomes" id="UP000094023"/>
    </source>
</evidence>
<sequence length="240" mass="27637">MTFGLSAMHENAVSRLRQYRVSISTRPFKARGFRVKRCHFCLLPEKQCLCDTVVAQSAKSRFCLMMYDTEVMKPSNTGKLIADVLPDTLAFLWSRTHPEKALLDAINNPQRQAYVVFPESYASPERTVYYQLPANSKPPLFIMLDGTWTEARKMFRKSPYLDALPIFAIKEVSKCEYILRQAAREEQHCTAEVAASILGNVGDINASQQLFSHFSYFRQQYLLGKPDRRQEKESQISYIE</sequence>
<keyword evidence="3" id="KW-0949">S-adenosyl-L-methionine</keyword>
<dbReference type="InterPro" id="IPR005636">
    <property type="entry name" value="DTW"/>
</dbReference>
<dbReference type="STRING" id="1354337.M983_2533"/>
<dbReference type="GO" id="GO:0008033">
    <property type="term" value="P:tRNA processing"/>
    <property type="evidence" value="ECO:0007669"/>
    <property type="project" value="UniProtKB-KW"/>
</dbReference>
<dbReference type="EMBL" id="LXEN01000123">
    <property type="protein sequence ID" value="OAT24478.1"/>
    <property type="molecule type" value="Genomic_DNA"/>
</dbReference>
<keyword evidence="4" id="KW-0819">tRNA processing</keyword>
<dbReference type="PATRIC" id="fig|1354337.4.peg.2600"/>